<accession>A0ACB7CB25</accession>
<sequence>MPVLRKARSFKGFSQEKEPSPRSSASSTSNSSNLFSLKPDCPADFSSINKEIIQISNTDEKIVRQRALSTSSFVPEALDKGSFGKEIGVSKNKTLTIPSTINLLTDTFGPLLPAIINTAKPAFSALLPSLSEPSIYKNYFFKSSKKEAGSLTISDHMVSKPLPSHENFHSLGYSISSSVFNMFHPLQKSFSSFDIKHIGTKDMYINNTIDDAWLLLCMKILPLFNGEGLLVPVENLNNLIRLHIKKRCIEKKMGLFVKELRGLIETGIKCFDANLISLSDEKMVLRLVELWSFFFGTVLPYIEAIFLPLQTEFDDLEQDVYSYGKIIQENDIDLNVRRITLIGFRDNIVLPLYERLKAIFLKIPLNLDINQTLTDTASKLLQSILILVSVRSSDEKQKKMDNLVKILCNNWFKSERVGRDRRGFIAIKDEFDPTISTL</sequence>
<keyword evidence="2" id="KW-1185">Reference proteome</keyword>
<proteinExistence type="predicted"/>
<evidence type="ECO:0000313" key="2">
    <source>
        <dbReference type="Proteomes" id="UP000768646"/>
    </source>
</evidence>
<dbReference type="Proteomes" id="UP000768646">
    <property type="component" value="Unassembled WGS sequence"/>
</dbReference>
<dbReference type="EMBL" id="JABTEG010000012">
    <property type="protein sequence ID" value="KAG4304019.1"/>
    <property type="molecule type" value="Genomic_DNA"/>
</dbReference>
<comment type="caution">
    <text evidence="1">The sequence shown here is derived from an EMBL/GenBank/DDBJ whole genome shotgun (WGS) entry which is preliminary data.</text>
</comment>
<protein>
    <submittedName>
        <fullName evidence="1">Uncharacterized protein</fullName>
    </submittedName>
</protein>
<evidence type="ECO:0000313" key="1">
    <source>
        <dbReference type="EMBL" id="KAG4304019.1"/>
    </source>
</evidence>
<name>A0ACB7CB25_9ASCO</name>
<organism evidence="1 2">
    <name type="scientific">Pneumocystis oryctolagi</name>
    <dbReference type="NCBI Taxonomy" id="42067"/>
    <lineage>
        <taxon>Eukaryota</taxon>
        <taxon>Fungi</taxon>
        <taxon>Dikarya</taxon>
        <taxon>Ascomycota</taxon>
        <taxon>Taphrinomycotina</taxon>
        <taxon>Pneumocystomycetes</taxon>
        <taxon>Pneumocystaceae</taxon>
        <taxon>Pneumocystis</taxon>
    </lineage>
</organism>
<reference evidence="1 2" key="1">
    <citation type="journal article" date="2021" name="Commun. Biol.">
        <title>Genomic insights into the host specific adaptation of the Pneumocystis genus.</title>
        <authorList>
            <person name="Cisse O.H."/>
            <person name="Ma L."/>
            <person name="Dekker J.P."/>
            <person name="Khil P.P."/>
            <person name="Youn J.-H."/>
            <person name="Brenchley J.M."/>
            <person name="Blair R."/>
            <person name="Pahar B."/>
            <person name="Chabe M."/>
            <person name="Van Rompay K.K.A."/>
            <person name="Keesler R."/>
            <person name="Sukura A."/>
            <person name="Hirsch V."/>
            <person name="Kutty G."/>
            <person name="Liu Y."/>
            <person name="Peng L."/>
            <person name="Chen J."/>
            <person name="Song J."/>
            <person name="Weissenbacher-Lang C."/>
            <person name="Xu J."/>
            <person name="Upham N.S."/>
            <person name="Stajich J.E."/>
            <person name="Cuomo C.A."/>
            <person name="Cushion M.T."/>
            <person name="Kovacs J.A."/>
        </authorList>
    </citation>
    <scope>NUCLEOTIDE SEQUENCE [LARGE SCALE GENOMIC DNA]</scope>
    <source>
        <strain evidence="1 2">RABM</strain>
    </source>
</reference>
<gene>
    <name evidence="1" type="ORF">PORY_002542</name>
</gene>